<sequence length="89" mass="10014">MQAKKSPLLIHWKVVRFLLFIVNPKMMTWVSNNSVPLSLSRFHFVQGHGHLDKHYSSASSLGLEGLAGTIFTPSHEMEKDALRTNIIGI</sequence>
<name>A0A9Q0GGS2_9ROSI</name>
<dbReference type="AlphaFoldDB" id="A0A9Q0GGS2"/>
<protein>
    <submittedName>
        <fullName evidence="2">Uncharacterized protein</fullName>
    </submittedName>
</protein>
<evidence type="ECO:0000313" key="2">
    <source>
        <dbReference type="EMBL" id="KAJ4848765.1"/>
    </source>
</evidence>
<reference evidence="2" key="1">
    <citation type="submission" date="2022-02" db="EMBL/GenBank/DDBJ databases">
        <authorList>
            <person name="Henning P.M."/>
            <person name="McCubbin A.G."/>
            <person name="Shore J.S."/>
        </authorList>
    </citation>
    <scope>NUCLEOTIDE SEQUENCE</scope>
    <source>
        <strain evidence="2">F60SS</strain>
        <tissue evidence="2">Leaves</tissue>
    </source>
</reference>
<organism evidence="2 3">
    <name type="scientific">Turnera subulata</name>
    <dbReference type="NCBI Taxonomy" id="218843"/>
    <lineage>
        <taxon>Eukaryota</taxon>
        <taxon>Viridiplantae</taxon>
        <taxon>Streptophyta</taxon>
        <taxon>Embryophyta</taxon>
        <taxon>Tracheophyta</taxon>
        <taxon>Spermatophyta</taxon>
        <taxon>Magnoliopsida</taxon>
        <taxon>eudicotyledons</taxon>
        <taxon>Gunneridae</taxon>
        <taxon>Pentapetalae</taxon>
        <taxon>rosids</taxon>
        <taxon>fabids</taxon>
        <taxon>Malpighiales</taxon>
        <taxon>Passifloraceae</taxon>
        <taxon>Turnera</taxon>
    </lineage>
</organism>
<dbReference type="EMBL" id="JAKUCV010000807">
    <property type="protein sequence ID" value="KAJ4848765.1"/>
    <property type="molecule type" value="Genomic_DNA"/>
</dbReference>
<comment type="caution">
    <text evidence="2">The sequence shown here is derived from an EMBL/GenBank/DDBJ whole genome shotgun (WGS) entry which is preliminary data.</text>
</comment>
<keyword evidence="3" id="KW-1185">Reference proteome</keyword>
<proteinExistence type="predicted"/>
<dbReference type="Proteomes" id="UP001141552">
    <property type="component" value="Unassembled WGS sequence"/>
</dbReference>
<accession>A0A9Q0GGS2</accession>
<keyword evidence="1" id="KW-0732">Signal</keyword>
<reference evidence="2" key="2">
    <citation type="journal article" date="2023" name="Plants (Basel)">
        <title>Annotation of the Turnera subulata (Passifloraceae) Draft Genome Reveals the S-Locus Evolved after the Divergence of Turneroideae from Passifloroideae in a Stepwise Manner.</title>
        <authorList>
            <person name="Henning P.M."/>
            <person name="Roalson E.H."/>
            <person name="Mir W."/>
            <person name="McCubbin A.G."/>
            <person name="Shore J.S."/>
        </authorList>
    </citation>
    <scope>NUCLEOTIDE SEQUENCE</scope>
    <source>
        <strain evidence="2">F60SS</strain>
    </source>
</reference>
<evidence type="ECO:0000313" key="3">
    <source>
        <dbReference type="Proteomes" id="UP001141552"/>
    </source>
</evidence>
<gene>
    <name evidence="2" type="ORF">Tsubulata_031980</name>
</gene>
<evidence type="ECO:0000256" key="1">
    <source>
        <dbReference type="SAM" id="SignalP"/>
    </source>
</evidence>
<feature type="signal peptide" evidence="1">
    <location>
        <begin position="1"/>
        <end position="17"/>
    </location>
</feature>
<feature type="chain" id="PRO_5040252567" evidence="1">
    <location>
        <begin position="18"/>
        <end position="89"/>
    </location>
</feature>